<evidence type="ECO:0008006" key="3">
    <source>
        <dbReference type="Google" id="ProtNLM"/>
    </source>
</evidence>
<proteinExistence type="predicted"/>
<dbReference type="Proteomes" id="UP000216113">
    <property type="component" value="Unassembled WGS sequence"/>
</dbReference>
<dbReference type="EMBL" id="NQKL01000032">
    <property type="protein sequence ID" value="OZY39291.1"/>
    <property type="molecule type" value="Genomic_DNA"/>
</dbReference>
<dbReference type="InterPro" id="IPR021352">
    <property type="entry name" value="DUF2971"/>
</dbReference>
<reference evidence="1 2" key="1">
    <citation type="submission" date="2017-08" db="EMBL/GenBank/DDBJ databases">
        <title>Genomic and metabolic characterisation of spoilage-associated Pseudomonas species.</title>
        <authorList>
            <person name="Stanborough T."/>
            <person name="Fegan N."/>
            <person name="Powell S.M."/>
            <person name="Singh T."/>
            <person name="Tamplin M.L."/>
            <person name="Chandry P.S."/>
        </authorList>
    </citation>
    <scope>NUCLEOTIDE SEQUENCE [LARGE SCALE GENOMIC DNA]</scope>
    <source>
        <strain evidence="1 2">F1820</strain>
    </source>
</reference>
<sequence>MENTPNILYKYVTPERTDILKNLKIRFTQPSALNDPFEFNLAFKELLTSKDMLRQLNIIGPKTLFHQSLLKLPTHQRVLIYSLPKEQLMAMKEKAIEKFFSLETIESIYNEYVKPNTQRIKSEIYSGLDKNIGVLSLTANCETPPMWASYADNSKGFVIGFDTKSDFFNRRRSDKDEFYHLRKVLYEDSQQANSINEMTQNFLIQKNKSWEYENEWRILLPLNTANTEITTDDDSKIFLFDIPASSISEIIFGLNTTQLTIDDVVETISNLTPNSHIKLSKAIKGATGFEIAPF</sequence>
<evidence type="ECO:0000313" key="2">
    <source>
        <dbReference type="Proteomes" id="UP000216113"/>
    </source>
</evidence>
<dbReference type="Pfam" id="PF11185">
    <property type="entry name" value="DUF2971"/>
    <property type="match status" value="1"/>
</dbReference>
<gene>
    <name evidence="1" type="ORF">CJF43_23745</name>
</gene>
<name>A0A266LMN2_PSEFR</name>
<protein>
    <recommendedName>
        <fullName evidence="3">DUF2971 domain-containing protein</fullName>
    </recommendedName>
</protein>
<accession>A0A266LMN2</accession>
<dbReference type="RefSeq" id="WP_095031226.1">
    <property type="nucleotide sequence ID" value="NZ_NQKL01000032.1"/>
</dbReference>
<evidence type="ECO:0000313" key="1">
    <source>
        <dbReference type="EMBL" id="OZY39291.1"/>
    </source>
</evidence>
<organism evidence="1 2">
    <name type="scientific">Pseudomonas fragi</name>
    <dbReference type="NCBI Taxonomy" id="296"/>
    <lineage>
        <taxon>Bacteria</taxon>
        <taxon>Pseudomonadati</taxon>
        <taxon>Pseudomonadota</taxon>
        <taxon>Gammaproteobacteria</taxon>
        <taxon>Pseudomonadales</taxon>
        <taxon>Pseudomonadaceae</taxon>
        <taxon>Pseudomonas</taxon>
    </lineage>
</organism>
<dbReference type="AlphaFoldDB" id="A0A266LMN2"/>
<comment type="caution">
    <text evidence="1">The sequence shown here is derived from an EMBL/GenBank/DDBJ whole genome shotgun (WGS) entry which is preliminary data.</text>
</comment>